<keyword evidence="2" id="KW-0547">Nucleotide-binding</keyword>
<keyword evidence="2" id="KW-0067">ATP-binding</keyword>
<evidence type="ECO:0000256" key="1">
    <source>
        <dbReference type="SAM" id="MobiDB-lite"/>
    </source>
</evidence>
<dbReference type="Proteomes" id="UP001642464">
    <property type="component" value="Unassembled WGS sequence"/>
</dbReference>
<sequence>MSSIRPMARAIATPQRGPHVADLVELEQSLEAAKQLLQKLGHLQGPARQDLLRRLKPEFQAWQEQWDTDDGALEPEEDLSEEEYWDSDGDGQDTKKARRAPPAPTDDYPMVWGQHLPGYAGFNQKAQECLRSLASWRSSTQGHVELLPQQKVVANLVHPRSPVARLLVDHNTGSGKTLCMIRVLDNFFFDARAKIVIFPKDTVVDNFYSSLWEWPSRWRDYCCQLNQAKRQKRYPLEAFGYLREKAALACGHSDWRAVRFERWCLAQSSGLQAMAQRKGLSLHMVIKVEMIATMRQTLEMKRAVRSGAMRQAFVQKYWQSMPGNEDVHPPAAPLRAYRFTSAGGRAAEVVDGFPRACIFKVGFNAREANPYSNKVILLDEAHHLTRPNKLYQQ</sequence>
<keyword evidence="2" id="KW-0347">Helicase</keyword>
<keyword evidence="2" id="KW-0378">Hydrolase</keyword>
<keyword evidence="3" id="KW-1185">Reference proteome</keyword>
<organism evidence="2 3">
    <name type="scientific">Durusdinium trenchii</name>
    <dbReference type="NCBI Taxonomy" id="1381693"/>
    <lineage>
        <taxon>Eukaryota</taxon>
        <taxon>Sar</taxon>
        <taxon>Alveolata</taxon>
        <taxon>Dinophyceae</taxon>
        <taxon>Suessiales</taxon>
        <taxon>Symbiodiniaceae</taxon>
        <taxon>Durusdinium</taxon>
    </lineage>
</organism>
<protein>
    <submittedName>
        <fullName evidence="2">Helicase C-terminal domain-containing protein</fullName>
    </submittedName>
</protein>
<accession>A0ABP0KJI9</accession>
<evidence type="ECO:0000313" key="2">
    <source>
        <dbReference type="EMBL" id="CAK9026777.1"/>
    </source>
</evidence>
<reference evidence="2 3" key="1">
    <citation type="submission" date="2024-02" db="EMBL/GenBank/DDBJ databases">
        <authorList>
            <person name="Chen Y."/>
            <person name="Shah S."/>
            <person name="Dougan E. K."/>
            <person name="Thang M."/>
            <person name="Chan C."/>
        </authorList>
    </citation>
    <scope>NUCLEOTIDE SEQUENCE [LARGE SCALE GENOMIC DNA]</scope>
</reference>
<dbReference type="Gene3D" id="3.40.50.300">
    <property type="entry name" value="P-loop containing nucleotide triphosphate hydrolases"/>
    <property type="match status" value="1"/>
</dbReference>
<dbReference type="EMBL" id="CAXAMM010011681">
    <property type="protein sequence ID" value="CAK9026777.1"/>
    <property type="molecule type" value="Genomic_DNA"/>
</dbReference>
<feature type="compositionally biased region" description="Acidic residues" evidence="1">
    <location>
        <begin position="66"/>
        <end position="91"/>
    </location>
</feature>
<dbReference type="SUPFAM" id="SSF52540">
    <property type="entry name" value="P-loop containing nucleoside triphosphate hydrolases"/>
    <property type="match status" value="1"/>
</dbReference>
<comment type="caution">
    <text evidence="2">The sequence shown here is derived from an EMBL/GenBank/DDBJ whole genome shotgun (WGS) entry which is preliminary data.</text>
</comment>
<proteinExistence type="predicted"/>
<dbReference type="InterPro" id="IPR027417">
    <property type="entry name" value="P-loop_NTPase"/>
</dbReference>
<dbReference type="GO" id="GO:0004386">
    <property type="term" value="F:helicase activity"/>
    <property type="evidence" value="ECO:0007669"/>
    <property type="project" value="UniProtKB-KW"/>
</dbReference>
<feature type="region of interest" description="Disordered" evidence="1">
    <location>
        <begin position="63"/>
        <end position="107"/>
    </location>
</feature>
<evidence type="ECO:0000313" key="3">
    <source>
        <dbReference type="Proteomes" id="UP001642464"/>
    </source>
</evidence>
<name>A0ABP0KJI9_9DINO</name>
<gene>
    <name evidence="2" type="ORF">SCF082_LOCUS17653</name>
</gene>